<dbReference type="GO" id="GO:0004553">
    <property type="term" value="F:hydrolase activity, hydrolyzing O-glycosyl compounds"/>
    <property type="evidence" value="ECO:0007669"/>
    <property type="project" value="InterPro"/>
</dbReference>
<dbReference type="GO" id="GO:0005975">
    <property type="term" value="P:carbohydrate metabolic process"/>
    <property type="evidence" value="ECO:0007669"/>
    <property type="project" value="InterPro"/>
</dbReference>
<dbReference type="InterPro" id="IPR017853">
    <property type="entry name" value="GH"/>
</dbReference>
<dbReference type="InterPro" id="IPR001579">
    <property type="entry name" value="Glyco_hydro_18_chit_AS"/>
</dbReference>
<keyword evidence="3" id="KW-1185">Reference proteome</keyword>
<dbReference type="AlphaFoldDB" id="A0A4U1CRA3"/>
<gene>
    <name evidence="2" type="ORF">FA047_04985</name>
</gene>
<dbReference type="Gene3D" id="3.20.20.80">
    <property type="entry name" value="Glycosidases"/>
    <property type="match status" value="1"/>
</dbReference>
<dbReference type="OrthoDB" id="7183084at2"/>
<dbReference type="Pfam" id="PF16141">
    <property type="entry name" value="GH18_BT1044-like"/>
    <property type="match status" value="1"/>
</dbReference>
<reference evidence="2 3" key="1">
    <citation type="submission" date="2019-04" db="EMBL/GenBank/DDBJ databases">
        <title>Pedobacter sp. RP-3-15 sp. nov., isolated from Arctic soil.</title>
        <authorList>
            <person name="Dahal R.H."/>
            <person name="Kim D.-U."/>
        </authorList>
    </citation>
    <scope>NUCLEOTIDE SEQUENCE [LARGE SCALE GENOMIC DNA]</scope>
    <source>
        <strain evidence="2 3">RP-3-15</strain>
    </source>
</reference>
<evidence type="ECO:0000313" key="2">
    <source>
        <dbReference type="EMBL" id="TKC09450.1"/>
    </source>
</evidence>
<organism evidence="2 3">
    <name type="scientific">Pedobacter frigoris</name>
    <dbReference type="NCBI Taxonomy" id="2571272"/>
    <lineage>
        <taxon>Bacteria</taxon>
        <taxon>Pseudomonadati</taxon>
        <taxon>Bacteroidota</taxon>
        <taxon>Sphingobacteriia</taxon>
        <taxon>Sphingobacteriales</taxon>
        <taxon>Sphingobacteriaceae</taxon>
        <taxon>Pedobacter</taxon>
    </lineage>
</organism>
<evidence type="ECO:0000313" key="3">
    <source>
        <dbReference type="Proteomes" id="UP000307244"/>
    </source>
</evidence>
<proteinExistence type="predicted"/>
<dbReference type="PROSITE" id="PS01095">
    <property type="entry name" value="GH18_1"/>
    <property type="match status" value="1"/>
</dbReference>
<dbReference type="SUPFAM" id="SSF51445">
    <property type="entry name" value="(Trans)glycosidases"/>
    <property type="match status" value="1"/>
</dbReference>
<dbReference type="RefSeq" id="WP_136834861.1">
    <property type="nucleotide sequence ID" value="NZ_SWBQ01000001.1"/>
</dbReference>
<comment type="caution">
    <text evidence="2">The sequence shown here is derived from an EMBL/GenBank/DDBJ whole genome shotgun (WGS) entry which is preliminary data.</text>
</comment>
<dbReference type="Proteomes" id="UP000307244">
    <property type="component" value="Unassembled WGS sequence"/>
</dbReference>
<accession>A0A4U1CRA3</accession>
<feature type="signal peptide" evidence="1">
    <location>
        <begin position="1"/>
        <end position="21"/>
    </location>
</feature>
<sequence>MMKTKLFNLMLICLAAFTVSCEKQNTPEALQIQKPYTYSDQYYANLRAYKKTDHQVFYGWFAAYAHKEGVTAEYKKSASWGEHFAGLPDSLDFCSLWMGIPSLKQNDSLTTYNPIAYREMREAMEKKGIKMLVPTIVSVENHGFEKSDEGLKKYAKYLTDMVFDNDLDGLDLDWEPTSGSYLNTAANFGKLVEYCGAIVGPKSNSGKYFVVDYYTHTLPNTIEPYIDYLVNQAYTQGTTSSSAAFLQLRYNLVSSWCPPHKFIVTENFGDWYENGGSPFTEADGNILNKFGLQMYSLEGMARWNPTQGKKAGFGAFYFDRDYNNGVPYGFVRRSIQVANPAIR</sequence>
<feature type="chain" id="PRO_5020490917" evidence="1">
    <location>
        <begin position="22"/>
        <end position="343"/>
    </location>
</feature>
<dbReference type="InterPro" id="IPR032320">
    <property type="entry name" value="GH18_BT1044-like"/>
</dbReference>
<dbReference type="PROSITE" id="PS51257">
    <property type="entry name" value="PROKAR_LIPOPROTEIN"/>
    <property type="match status" value="1"/>
</dbReference>
<name>A0A4U1CRA3_9SPHI</name>
<keyword evidence="1" id="KW-0732">Signal</keyword>
<evidence type="ECO:0000256" key="1">
    <source>
        <dbReference type="SAM" id="SignalP"/>
    </source>
</evidence>
<dbReference type="EMBL" id="SWBQ01000001">
    <property type="protein sequence ID" value="TKC09450.1"/>
    <property type="molecule type" value="Genomic_DNA"/>
</dbReference>
<protein>
    <submittedName>
        <fullName evidence="2">Uncharacterized protein</fullName>
    </submittedName>
</protein>